<dbReference type="PANTHER" id="PTHR43842">
    <property type="entry name" value="PROPIONYL-COA CARBOXYLASE BETA CHAIN"/>
    <property type="match status" value="1"/>
</dbReference>
<keyword evidence="5" id="KW-0436">Ligase</keyword>
<dbReference type="Proteomes" id="UP000290439">
    <property type="component" value="Chromosome"/>
</dbReference>
<reference evidence="5 6" key="1">
    <citation type="submission" date="2019-02" db="EMBL/GenBank/DDBJ databases">
        <authorList>
            <consortium name="Pathogen Informatics"/>
        </authorList>
    </citation>
    <scope>NUCLEOTIDE SEQUENCE [LARGE SCALE GENOMIC DNA]</scope>
    <source>
        <strain evidence="5 6">3012STDY6756504</strain>
    </source>
</reference>
<dbReference type="SUPFAM" id="SSF52096">
    <property type="entry name" value="ClpP/crotonase"/>
    <property type="match status" value="2"/>
</dbReference>
<name>A0A4U8VZA5_9NOCA</name>
<sequence>MVLRDEILVRHVDRVPPATGRNNGHRSRPPAGTAPSTMRAAIDALAERRAVALAPADAAADRRHRAQGKLDPRSRLERLLDAGSFTEIGLFAEHRAVGFGMEDSHPAGDGVITGWGTIDGRTVFVFAHDARVRGGALGAVYARKLHQLLDLADSCGAPVIGLNDGGGARIQEGIDALAGFGGLFARNVRASGVVPQLSVILGSCAGGAVYSPALTDFTFMVEGIGNMFITGPDVVREVTGEQVSREELGGARRHADTTGVAAFVAADEQSCFDEVRDLLSYLPSNNQELPPRQWSGDPADRRCEALCDIVPIDDRVPYDMRRVVAEIVDDGEYLEVHESWARNIICALARLDGNVVGIVGNQPAVLAGVLDIDASEKAARFVRMCDSFNIPLVTMVDVPGFLPGVEQEHAAIIRRGAKLLYAYCEATVPRIQIIVRKAFGGAYIVMDSKSIGADLSFAWPSNRTAVMGAEAAANIIFRKQIAAAADPVRRRQELVREYERDLMNPFVAAQRGHVDDIIDPADTRSVLIRSLALLAAKRAAGPVRKHGNIPL</sequence>
<protein>
    <submittedName>
        <fullName evidence="5">Probable propionyl-CoA carboxylase beta chain 5</fullName>
        <ecNumber evidence="5">6.4.1.3</ecNumber>
    </submittedName>
</protein>
<dbReference type="GO" id="GO:0004658">
    <property type="term" value="F:propionyl-CoA carboxylase activity"/>
    <property type="evidence" value="ECO:0007669"/>
    <property type="project" value="UniProtKB-EC"/>
</dbReference>
<dbReference type="Pfam" id="PF01039">
    <property type="entry name" value="Carboxyl_trans"/>
    <property type="match status" value="1"/>
</dbReference>
<evidence type="ECO:0000259" key="4">
    <source>
        <dbReference type="PROSITE" id="PS50989"/>
    </source>
</evidence>
<evidence type="ECO:0000259" key="3">
    <source>
        <dbReference type="PROSITE" id="PS50980"/>
    </source>
</evidence>
<accession>A0A4U8VZA5</accession>
<organism evidence="5 6">
    <name type="scientific">Nocardia cyriacigeorgica</name>
    <dbReference type="NCBI Taxonomy" id="135487"/>
    <lineage>
        <taxon>Bacteria</taxon>
        <taxon>Bacillati</taxon>
        <taxon>Actinomycetota</taxon>
        <taxon>Actinomycetes</taxon>
        <taxon>Mycobacteriales</taxon>
        <taxon>Nocardiaceae</taxon>
        <taxon>Nocardia</taxon>
    </lineage>
</organism>
<dbReference type="InterPro" id="IPR051047">
    <property type="entry name" value="AccD/PCCB"/>
</dbReference>
<evidence type="ECO:0000256" key="2">
    <source>
        <dbReference type="SAM" id="MobiDB-lite"/>
    </source>
</evidence>
<feature type="domain" description="CoA carboxyltransferase C-terminal" evidence="4">
    <location>
        <begin position="298"/>
        <end position="545"/>
    </location>
</feature>
<dbReference type="PROSITE" id="PS50980">
    <property type="entry name" value="COA_CT_NTER"/>
    <property type="match status" value="1"/>
</dbReference>
<feature type="domain" description="CoA carboxyltransferase N-terminal" evidence="3">
    <location>
        <begin position="30"/>
        <end position="294"/>
    </location>
</feature>
<evidence type="ECO:0000313" key="6">
    <source>
        <dbReference type="Proteomes" id="UP000290439"/>
    </source>
</evidence>
<dbReference type="GO" id="GO:0009317">
    <property type="term" value="C:acetyl-CoA carboxylase complex"/>
    <property type="evidence" value="ECO:0007669"/>
    <property type="project" value="TreeGrafter"/>
</dbReference>
<dbReference type="PROSITE" id="PS50989">
    <property type="entry name" value="COA_CT_CTER"/>
    <property type="match status" value="1"/>
</dbReference>
<dbReference type="AlphaFoldDB" id="A0A4U8VZA5"/>
<dbReference type="InterPro" id="IPR011763">
    <property type="entry name" value="COA_CT_C"/>
</dbReference>
<dbReference type="Gene3D" id="3.90.226.10">
    <property type="entry name" value="2-enoyl-CoA Hydratase, Chain A, domain 1"/>
    <property type="match status" value="2"/>
</dbReference>
<evidence type="ECO:0000256" key="1">
    <source>
        <dbReference type="ARBA" id="ARBA00006102"/>
    </source>
</evidence>
<dbReference type="InterPro" id="IPR011762">
    <property type="entry name" value="COA_CT_N"/>
</dbReference>
<feature type="region of interest" description="Disordered" evidence="2">
    <location>
        <begin position="14"/>
        <end position="36"/>
    </location>
</feature>
<evidence type="ECO:0000313" key="5">
    <source>
        <dbReference type="EMBL" id="VFA99060.1"/>
    </source>
</evidence>
<comment type="similarity">
    <text evidence="1">Belongs to the AccD/PCCB family.</text>
</comment>
<dbReference type="EC" id="6.4.1.3" evidence="5"/>
<dbReference type="InterPro" id="IPR034733">
    <property type="entry name" value="AcCoA_carboxyl_beta"/>
</dbReference>
<dbReference type="InterPro" id="IPR029045">
    <property type="entry name" value="ClpP/crotonase-like_dom_sf"/>
</dbReference>
<dbReference type="EMBL" id="LR215973">
    <property type="protein sequence ID" value="VFA99060.1"/>
    <property type="molecule type" value="Genomic_DNA"/>
</dbReference>
<proteinExistence type="inferred from homology"/>
<gene>
    <name evidence="5" type="primary">accD5_4</name>
    <name evidence="5" type="ORF">NCTC10797_02839</name>
</gene>
<dbReference type="PANTHER" id="PTHR43842:SF2">
    <property type="entry name" value="PROPIONYL-COA CARBOXYLASE BETA CHAIN, MITOCHONDRIAL"/>
    <property type="match status" value="1"/>
</dbReference>